<comment type="caution">
    <text evidence="1">The sequence shown here is derived from an EMBL/GenBank/DDBJ whole genome shotgun (WGS) entry which is preliminary data.</text>
</comment>
<organism evidence="1 2">
    <name type="scientific">Sphingopyxis italica</name>
    <dbReference type="NCBI Taxonomy" id="1129133"/>
    <lineage>
        <taxon>Bacteria</taxon>
        <taxon>Pseudomonadati</taxon>
        <taxon>Pseudomonadota</taxon>
        <taxon>Alphaproteobacteria</taxon>
        <taxon>Sphingomonadales</taxon>
        <taxon>Sphingomonadaceae</taxon>
        <taxon>Sphingopyxis</taxon>
    </lineage>
</organism>
<evidence type="ECO:0000313" key="1">
    <source>
        <dbReference type="EMBL" id="NJB88975.1"/>
    </source>
</evidence>
<dbReference type="Proteomes" id="UP000535078">
    <property type="component" value="Unassembled WGS sequence"/>
</dbReference>
<sequence>MLEKGRDIGLITRHAVKRLGEDDIELPRLRVGEQPLNAGTQNHTRARDRGILIDAFDLPPFARCAFAADTLLVGDRRRTLLIGGIASIERGADQDIFLSSRGKRTPTRLPHYDSLARHALRVNACGPSHIYGRSLSLAAFRARTCSRAMCRPIASAMRVKAASTAAGASAEELSFAAVSVRERGASSFFIPAHHRWVDCHFRRGSRAGRRSTD</sequence>
<dbReference type="EMBL" id="JAATIT010000001">
    <property type="protein sequence ID" value="NJB88975.1"/>
    <property type="molecule type" value="Genomic_DNA"/>
</dbReference>
<gene>
    <name evidence="1" type="ORF">GGR90_001127</name>
</gene>
<reference evidence="1 2" key="1">
    <citation type="submission" date="2020-03" db="EMBL/GenBank/DDBJ databases">
        <title>Genomic Encyclopedia of Type Strains, Phase IV (KMG-IV): sequencing the most valuable type-strain genomes for metagenomic binning, comparative biology and taxonomic classification.</title>
        <authorList>
            <person name="Goeker M."/>
        </authorList>
    </citation>
    <scope>NUCLEOTIDE SEQUENCE [LARGE SCALE GENOMIC DNA]</scope>
    <source>
        <strain evidence="1 2">DSM 25229</strain>
    </source>
</reference>
<proteinExistence type="predicted"/>
<protein>
    <submittedName>
        <fullName evidence="1">Uncharacterized protein</fullName>
    </submittedName>
</protein>
<name>A0A7X5XPR2_9SPHN</name>
<dbReference type="AlphaFoldDB" id="A0A7X5XPR2"/>
<evidence type="ECO:0000313" key="2">
    <source>
        <dbReference type="Proteomes" id="UP000535078"/>
    </source>
</evidence>
<accession>A0A7X5XPR2</accession>
<keyword evidence="2" id="KW-1185">Reference proteome</keyword>